<keyword evidence="10" id="KW-0010">Activator</keyword>
<evidence type="ECO:0000256" key="12">
    <source>
        <dbReference type="ARBA" id="ARBA00024735"/>
    </source>
</evidence>
<dbReference type="Proteomes" id="UP000714380">
    <property type="component" value="Unassembled WGS sequence"/>
</dbReference>
<dbReference type="PROSITE" id="PS50110">
    <property type="entry name" value="RESPONSE_REGULATORY"/>
    <property type="match status" value="1"/>
</dbReference>
<dbReference type="SMART" id="SM00862">
    <property type="entry name" value="Trans_reg_C"/>
    <property type="match status" value="1"/>
</dbReference>
<dbReference type="InterPro" id="IPR039420">
    <property type="entry name" value="WalR-like"/>
</dbReference>
<keyword evidence="8" id="KW-0805">Transcription regulation</keyword>
<dbReference type="InterPro" id="IPR011879">
    <property type="entry name" value="Sig_transdc_resp-reg_PhoB"/>
</dbReference>
<dbReference type="CDD" id="cd00383">
    <property type="entry name" value="trans_reg_C"/>
    <property type="match status" value="1"/>
</dbReference>
<keyword evidence="6" id="KW-0592">Phosphate transport</keyword>
<evidence type="ECO:0000256" key="2">
    <source>
        <dbReference type="ARBA" id="ARBA00013332"/>
    </source>
</evidence>
<dbReference type="SMART" id="SM00448">
    <property type="entry name" value="REC"/>
    <property type="match status" value="1"/>
</dbReference>
<dbReference type="Pfam" id="PF00486">
    <property type="entry name" value="Trans_reg_C"/>
    <property type="match status" value="1"/>
</dbReference>
<name>A0ABS7ZP17_9GAMM</name>
<dbReference type="SUPFAM" id="SSF52172">
    <property type="entry name" value="CheY-like"/>
    <property type="match status" value="1"/>
</dbReference>
<evidence type="ECO:0000256" key="1">
    <source>
        <dbReference type="ARBA" id="ARBA00004496"/>
    </source>
</evidence>
<comment type="subcellular location">
    <subcellularLocation>
        <location evidence="1">Cytoplasm</location>
    </subcellularLocation>
</comment>
<dbReference type="PANTHER" id="PTHR48111:SF40">
    <property type="entry name" value="PHOSPHATE REGULON TRANSCRIPTIONAL REGULATORY PROTEIN PHOB"/>
    <property type="match status" value="1"/>
</dbReference>
<sequence length="236" mass="26368">MSGGYILVVDDEPAICDMIQTCLELAGFKVRLSANGALAHQMIINDRPDLVILDWMMPMMSGLELTRRLKREDATADLPVIMLTARTEEDDRINGLESGADDYISKPFSPRELVARVRAVLRRTNALVDDVPLTVGQLSLDRSAQTAAIAGQAISLGPLEYRLLEFFVLHQNRVFSRGQLLDRVWGGNVYVDERTVDVHIRRLRKALAPEQQDEMIQTVRGAGYRFSPVDSSAKES</sequence>
<keyword evidence="18" id="KW-1185">Reference proteome</keyword>
<feature type="domain" description="OmpR/PhoB-type" evidence="16">
    <location>
        <begin position="130"/>
        <end position="228"/>
    </location>
</feature>
<dbReference type="SUPFAM" id="SSF46894">
    <property type="entry name" value="C-terminal effector domain of the bipartite response regulators"/>
    <property type="match status" value="1"/>
</dbReference>
<keyword evidence="11" id="KW-0804">Transcription</keyword>
<evidence type="ECO:0000256" key="6">
    <source>
        <dbReference type="ARBA" id="ARBA00022592"/>
    </source>
</evidence>
<dbReference type="NCBIfam" id="TIGR02154">
    <property type="entry name" value="PhoB"/>
    <property type="match status" value="1"/>
</dbReference>
<reference evidence="17 18" key="1">
    <citation type="submission" date="2020-12" db="EMBL/GenBank/DDBJ databases">
        <title>Novel Thalassolituus-related marine hydrocarbonoclastic bacteria mediated algae-derived hydrocarbons mineralization in twilight zone of the northern South China Sea.</title>
        <authorList>
            <person name="Dong C."/>
        </authorList>
    </citation>
    <scope>NUCLEOTIDE SEQUENCE [LARGE SCALE GENOMIC DNA]</scope>
    <source>
        <strain evidence="17 18">IMCC1826</strain>
    </source>
</reference>
<evidence type="ECO:0000256" key="5">
    <source>
        <dbReference type="ARBA" id="ARBA00022553"/>
    </source>
</evidence>
<keyword evidence="9 14" id="KW-0238">DNA-binding</keyword>
<evidence type="ECO:0000256" key="3">
    <source>
        <dbReference type="ARBA" id="ARBA00022448"/>
    </source>
</evidence>
<dbReference type="InterPro" id="IPR001867">
    <property type="entry name" value="OmpR/PhoB-type_DNA-bd"/>
</dbReference>
<comment type="caution">
    <text evidence="17">The sequence shown here is derived from an EMBL/GenBank/DDBJ whole genome shotgun (WGS) entry which is preliminary data.</text>
</comment>
<dbReference type="Gene3D" id="6.10.250.690">
    <property type="match status" value="1"/>
</dbReference>
<dbReference type="Gene3D" id="3.40.50.2300">
    <property type="match status" value="1"/>
</dbReference>
<keyword evidence="4" id="KW-0963">Cytoplasm</keyword>
<dbReference type="InterPro" id="IPR016032">
    <property type="entry name" value="Sig_transdc_resp-reg_C-effctor"/>
</dbReference>
<keyword evidence="7" id="KW-0902">Two-component regulatory system</keyword>
<dbReference type="PANTHER" id="PTHR48111">
    <property type="entry name" value="REGULATOR OF RPOS"/>
    <property type="match status" value="1"/>
</dbReference>
<dbReference type="InterPro" id="IPR001789">
    <property type="entry name" value="Sig_transdc_resp-reg_receiver"/>
</dbReference>
<evidence type="ECO:0000313" key="18">
    <source>
        <dbReference type="Proteomes" id="UP000714380"/>
    </source>
</evidence>
<proteinExistence type="predicted"/>
<protein>
    <recommendedName>
        <fullName evidence="2">Phosphate regulon transcriptional regulatory protein PhoB</fullName>
    </recommendedName>
</protein>
<evidence type="ECO:0000259" key="16">
    <source>
        <dbReference type="PROSITE" id="PS51755"/>
    </source>
</evidence>
<evidence type="ECO:0000256" key="14">
    <source>
        <dbReference type="PROSITE-ProRule" id="PRU01091"/>
    </source>
</evidence>
<feature type="modified residue" description="4-aspartylphosphate" evidence="13">
    <location>
        <position position="54"/>
    </location>
</feature>
<dbReference type="PROSITE" id="PS51755">
    <property type="entry name" value="OMPR_PHOB"/>
    <property type="match status" value="1"/>
</dbReference>
<evidence type="ECO:0000256" key="8">
    <source>
        <dbReference type="ARBA" id="ARBA00023015"/>
    </source>
</evidence>
<evidence type="ECO:0000256" key="4">
    <source>
        <dbReference type="ARBA" id="ARBA00022490"/>
    </source>
</evidence>
<dbReference type="EMBL" id="JAEDAH010000002">
    <property type="protein sequence ID" value="MCA6062105.1"/>
    <property type="molecule type" value="Genomic_DNA"/>
</dbReference>
<evidence type="ECO:0000256" key="13">
    <source>
        <dbReference type="PROSITE-ProRule" id="PRU00169"/>
    </source>
</evidence>
<evidence type="ECO:0000256" key="7">
    <source>
        <dbReference type="ARBA" id="ARBA00023012"/>
    </source>
</evidence>
<feature type="domain" description="Response regulatory" evidence="15">
    <location>
        <begin position="5"/>
        <end position="121"/>
    </location>
</feature>
<dbReference type="Gene3D" id="1.10.10.10">
    <property type="entry name" value="Winged helix-like DNA-binding domain superfamily/Winged helix DNA-binding domain"/>
    <property type="match status" value="1"/>
</dbReference>
<evidence type="ECO:0000313" key="17">
    <source>
        <dbReference type="EMBL" id="MCA6062105.1"/>
    </source>
</evidence>
<accession>A0ABS7ZP17</accession>
<dbReference type="Pfam" id="PF00072">
    <property type="entry name" value="Response_reg"/>
    <property type="match status" value="1"/>
</dbReference>
<dbReference type="CDD" id="cd17618">
    <property type="entry name" value="REC_OmpR_PhoB"/>
    <property type="match status" value="1"/>
</dbReference>
<feature type="DNA-binding region" description="OmpR/PhoB-type" evidence="14">
    <location>
        <begin position="130"/>
        <end position="228"/>
    </location>
</feature>
<organism evidence="17 18">
    <name type="scientific">Thalassolituus marinus</name>
    <dbReference type="NCBI Taxonomy" id="671053"/>
    <lineage>
        <taxon>Bacteria</taxon>
        <taxon>Pseudomonadati</taxon>
        <taxon>Pseudomonadota</taxon>
        <taxon>Gammaproteobacteria</taxon>
        <taxon>Oceanospirillales</taxon>
        <taxon>Oceanospirillaceae</taxon>
        <taxon>Thalassolituus</taxon>
    </lineage>
</organism>
<keyword evidence="5 13" id="KW-0597">Phosphoprotein</keyword>
<dbReference type="InterPro" id="IPR011006">
    <property type="entry name" value="CheY-like_superfamily"/>
</dbReference>
<gene>
    <name evidence="17" type="primary">phoB</name>
    <name evidence="17" type="ORF">I9W95_00630</name>
</gene>
<dbReference type="RefSeq" id="WP_225670660.1">
    <property type="nucleotide sequence ID" value="NZ_JAEDAH010000002.1"/>
</dbReference>
<evidence type="ECO:0000256" key="9">
    <source>
        <dbReference type="ARBA" id="ARBA00023125"/>
    </source>
</evidence>
<evidence type="ECO:0000256" key="11">
    <source>
        <dbReference type="ARBA" id="ARBA00023163"/>
    </source>
</evidence>
<dbReference type="InterPro" id="IPR036388">
    <property type="entry name" value="WH-like_DNA-bd_sf"/>
</dbReference>
<evidence type="ECO:0000259" key="15">
    <source>
        <dbReference type="PROSITE" id="PS50110"/>
    </source>
</evidence>
<keyword evidence="3" id="KW-0813">Transport</keyword>
<comment type="function">
    <text evidence="12">This protein is a positive regulator for the phosphate regulon. Transcription of this operon is positively regulated by PhoB and PhoR when phosphate is limited.</text>
</comment>
<evidence type="ECO:0000256" key="10">
    <source>
        <dbReference type="ARBA" id="ARBA00023159"/>
    </source>
</evidence>